<keyword evidence="5 7" id="KW-0472">Membrane</keyword>
<sequence length="212" mass="23933">MISTDVAFKPQEVISTVKKSSSDGWKYCQLCQIEAPPRSHHCKICAECILKRDHHCWFSGYCVGFQNHRYFICLVLHASVAGLFANIYNWEYVMAVKGGFTWTTLPSLLAPHVGLVFGHYSAYQFIITCITSVGTMFTIFFVSLLGIQINQMFHGQVQYERKKDITDYSLGFNNSVIEIFGSAGLWALFCPFLKSTLPGDGTSFHSRDGKVR</sequence>
<gene>
    <name evidence="9" type="ORF">RRG08_013512</name>
</gene>
<comment type="domain">
    <text evidence="7">The DHHC domain is required for palmitoyltransferase activity.</text>
</comment>
<feature type="domain" description="Palmitoyltransferase DHHC" evidence="8">
    <location>
        <begin position="23"/>
        <end position="163"/>
    </location>
</feature>
<dbReference type="GO" id="GO:0006612">
    <property type="term" value="P:protein targeting to membrane"/>
    <property type="evidence" value="ECO:0007669"/>
    <property type="project" value="TreeGrafter"/>
</dbReference>
<keyword evidence="2 7" id="KW-0808">Transferase</keyword>
<name>A0AAE0Y1M0_9GAST</name>
<comment type="subcellular location">
    <subcellularLocation>
        <location evidence="1">Membrane</location>
        <topology evidence="1">Multi-pass membrane protein</topology>
    </subcellularLocation>
</comment>
<evidence type="ECO:0000313" key="10">
    <source>
        <dbReference type="Proteomes" id="UP001283361"/>
    </source>
</evidence>
<dbReference type="GO" id="GO:0005783">
    <property type="term" value="C:endoplasmic reticulum"/>
    <property type="evidence" value="ECO:0007669"/>
    <property type="project" value="TreeGrafter"/>
</dbReference>
<feature type="transmembrane region" description="Helical" evidence="7">
    <location>
        <begin position="68"/>
        <end position="88"/>
    </location>
</feature>
<reference evidence="9" key="1">
    <citation type="journal article" date="2023" name="G3 (Bethesda)">
        <title>A reference genome for the long-term kleptoplast-retaining sea slug Elysia crispata morphotype clarki.</title>
        <authorList>
            <person name="Eastman K.E."/>
            <person name="Pendleton A.L."/>
            <person name="Shaikh M.A."/>
            <person name="Suttiyut T."/>
            <person name="Ogas R."/>
            <person name="Tomko P."/>
            <person name="Gavelis G."/>
            <person name="Widhalm J.R."/>
            <person name="Wisecaver J.H."/>
        </authorList>
    </citation>
    <scope>NUCLEOTIDE SEQUENCE</scope>
    <source>
        <strain evidence="9">ECLA1</strain>
    </source>
</reference>
<evidence type="ECO:0000256" key="2">
    <source>
        <dbReference type="ARBA" id="ARBA00022679"/>
    </source>
</evidence>
<dbReference type="InterPro" id="IPR001594">
    <property type="entry name" value="Palmitoyltrfase_DHHC"/>
</dbReference>
<dbReference type="Proteomes" id="UP001283361">
    <property type="component" value="Unassembled WGS sequence"/>
</dbReference>
<dbReference type="EC" id="2.3.1.225" evidence="7"/>
<dbReference type="GO" id="GO:0019706">
    <property type="term" value="F:protein-cysteine S-palmitoyltransferase activity"/>
    <property type="evidence" value="ECO:0007669"/>
    <property type="project" value="UniProtKB-EC"/>
</dbReference>
<evidence type="ECO:0000256" key="4">
    <source>
        <dbReference type="ARBA" id="ARBA00022989"/>
    </source>
</evidence>
<evidence type="ECO:0000256" key="1">
    <source>
        <dbReference type="ARBA" id="ARBA00004141"/>
    </source>
</evidence>
<keyword evidence="10" id="KW-1185">Reference proteome</keyword>
<dbReference type="PANTHER" id="PTHR22883">
    <property type="entry name" value="ZINC FINGER DHHC DOMAIN CONTAINING PROTEIN"/>
    <property type="match status" value="1"/>
</dbReference>
<comment type="similarity">
    <text evidence="7">Belongs to the DHHC palmitoyltransferase family.</text>
</comment>
<evidence type="ECO:0000256" key="7">
    <source>
        <dbReference type="RuleBase" id="RU079119"/>
    </source>
</evidence>
<keyword evidence="4 7" id="KW-1133">Transmembrane helix</keyword>
<dbReference type="PANTHER" id="PTHR22883:SF414">
    <property type="entry name" value="PALMITOYLTRANSFERASE ZDHHC24-RELATED"/>
    <property type="match status" value="1"/>
</dbReference>
<evidence type="ECO:0000256" key="3">
    <source>
        <dbReference type="ARBA" id="ARBA00022692"/>
    </source>
</evidence>
<dbReference type="GO" id="GO:0005794">
    <property type="term" value="C:Golgi apparatus"/>
    <property type="evidence" value="ECO:0007669"/>
    <property type="project" value="TreeGrafter"/>
</dbReference>
<evidence type="ECO:0000256" key="5">
    <source>
        <dbReference type="ARBA" id="ARBA00023136"/>
    </source>
</evidence>
<accession>A0AAE0Y1M0</accession>
<keyword evidence="3 7" id="KW-0812">Transmembrane</keyword>
<feature type="transmembrane region" description="Helical" evidence="7">
    <location>
        <begin position="168"/>
        <end position="189"/>
    </location>
</feature>
<keyword evidence="6 7" id="KW-0012">Acyltransferase</keyword>
<dbReference type="AlphaFoldDB" id="A0AAE0Y1M0"/>
<proteinExistence type="inferred from homology"/>
<dbReference type="EMBL" id="JAWDGP010007172">
    <property type="protein sequence ID" value="KAK3728789.1"/>
    <property type="molecule type" value="Genomic_DNA"/>
</dbReference>
<dbReference type="InterPro" id="IPR039859">
    <property type="entry name" value="PFA4/ZDH16/20/ERF2-like"/>
</dbReference>
<feature type="transmembrane region" description="Helical" evidence="7">
    <location>
        <begin position="125"/>
        <end position="147"/>
    </location>
</feature>
<dbReference type="Pfam" id="PF01529">
    <property type="entry name" value="DHHC"/>
    <property type="match status" value="1"/>
</dbReference>
<dbReference type="PROSITE" id="PS50216">
    <property type="entry name" value="DHHC"/>
    <property type="match status" value="1"/>
</dbReference>
<evidence type="ECO:0000256" key="6">
    <source>
        <dbReference type="ARBA" id="ARBA00023315"/>
    </source>
</evidence>
<dbReference type="GO" id="GO:0016020">
    <property type="term" value="C:membrane"/>
    <property type="evidence" value="ECO:0007669"/>
    <property type="project" value="UniProtKB-SubCell"/>
</dbReference>
<evidence type="ECO:0000259" key="8">
    <source>
        <dbReference type="Pfam" id="PF01529"/>
    </source>
</evidence>
<comment type="catalytic activity">
    <reaction evidence="7">
        <text>L-cysteinyl-[protein] + hexadecanoyl-CoA = S-hexadecanoyl-L-cysteinyl-[protein] + CoA</text>
        <dbReference type="Rhea" id="RHEA:36683"/>
        <dbReference type="Rhea" id="RHEA-COMP:10131"/>
        <dbReference type="Rhea" id="RHEA-COMP:11032"/>
        <dbReference type="ChEBI" id="CHEBI:29950"/>
        <dbReference type="ChEBI" id="CHEBI:57287"/>
        <dbReference type="ChEBI" id="CHEBI:57379"/>
        <dbReference type="ChEBI" id="CHEBI:74151"/>
        <dbReference type="EC" id="2.3.1.225"/>
    </reaction>
</comment>
<comment type="caution">
    <text evidence="9">The sequence shown here is derived from an EMBL/GenBank/DDBJ whole genome shotgun (WGS) entry which is preliminary data.</text>
</comment>
<evidence type="ECO:0000313" key="9">
    <source>
        <dbReference type="EMBL" id="KAK3728789.1"/>
    </source>
</evidence>
<organism evidence="9 10">
    <name type="scientific">Elysia crispata</name>
    <name type="common">lettuce slug</name>
    <dbReference type="NCBI Taxonomy" id="231223"/>
    <lineage>
        <taxon>Eukaryota</taxon>
        <taxon>Metazoa</taxon>
        <taxon>Spiralia</taxon>
        <taxon>Lophotrochozoa</taxon>
        <taxon>Mollusca</taxon>
        <taxon>Gastropoda</taxon>
        <taxon>Heterobranchia</taxon>
        <taxon>Euthyneura</taxon>
        <taxon>Panpulmonata</taxon>
        <taxon>Sacoglossa</taxon>
        <taxon>Placobranchoidea</taxon>
        <taxon>Plakobranchidae</taxon>
        <taxon>Elysia</taxon>
    </lineage>
</organism>
<protein>
    <recommendedName>
        <fullName evidence="7">Palmitoyltransferase</fullName>
        <ecNumber evidence="7">2.3.1.225</ecNumber>
    </recommendedName>
</protein>